<keyword evidence="4" id="KW-1185">Reference proteome</keyword>
<comment type="similarity">
    <text evidence="1">Belongs to the FAM133 family.</text>
</comment>
<reference evidence="3 4" key="1">
    <citation type="submission" date="2013-11" db="EMBL/GenBank/DDBJ databases">
        <title>The Genome Sequence of Phytophthora parasitica P1569.</title>
        <authorList>
            <consortium name="The Broad Institute Genomics Platform"/>
            <person name="Russ C."/>
            <person name="Tyler B."/>
            <person name="Panabieres F."/>
            <person name="Shan W."/>
            <person name="Tripathy S."/>
            <person name="Grunwald N."/>
            <person name="Machado M."/>
            <person name="Johnson C.S."/>
            <person name="Arredondo F."/>
            <person name="Hong C."/>
            <person name="Coffey M."/>
            <person name="Young S.K."/>
            <person name="Zeng Q."/>
            <person name="Gargeya S."/>
            <person name="Fitzgerald M."/>
            <person name="Abouelleil A."/>
            <person name="Alvarado L."/>
            <person name="Chapman S.B."/>
            <person name="Gainer-Dewar J."/>
            <person name="Goldberg J."/>
            <person name="Griggs A."/>
            <person name="Gujja S."/>
            <person name="Hansen M."/>
            <person name="Howarth C."/>
            <person name="Imamovic A."/>
            <person name="Ireland A."/>
            <person name="Larimer J."/>
            <person name="McCowan C."/>
            <person name="Murphy C."/>
            <person name="Pearson M."/>
            <person name="Poon T.W."/>
            <person name="Priest M."/>
            <person name="Roberts A."/>
            <person name="Saif S."/>
            <person name="Shea T."/>
            <person name="Sykes S."/>
            <person name="Wortman J."/>
            <person name="Nusbaum C."/>
            <person name="Birren B."/>
        </authorList>
    </citation>
    <scope>NUCLEOTIDE SEQUENCE [LARGE SCALE GENOMIC DNA]</scope>
    <source>
        <strain evidence="3 4">P1569</strain>
    </source>
</reference>
<accession>V9FIT9</accession>
<dbReference type="HOGENOM" id="CLU_041096_0_0_1"/>
<comment type="caution">
    <text evidence="3">The sequence shown here is derived from an EMBL/GenBank/DDBJ whole genome shotgun (WGS) entry which is preliminary data.</text>
</comment>
<dbReference type="eggNOG" id="ENOG502RRWU">
    <property type="taxonomic scope" value="Eukaryota"/>
</dbReference>
<proteinExistence type="inferred from homology"/>
<name>V9FIT9_PHYNI</name>
<dbReference type="EMBL" id="ANIZ01000929">
    <property type="protein sequence ID" value="ETI51364.1"/>
    <property type="molecule type" value="Genomic_DNA"/>
</dbReference>
<feature type="compositionally biased region" description="Basic and acidic residues" evidence="2">
    <location>
        <begin position="69"/>
        <end position="96"/>
    </location>
</feature>
<dbReference type="PANTHER" id="PTHR31911">
    <property type="entry name" value="PROTEIN FAM133"/>
    <property type="match status" value="1"/>
</dbReference>
<feature type="region of interest" description="Disordered" evidence="2">
    <location>
        <begin position="69"/>
        <end position="142"/>
    </location>
</feature>
<dbReference type="PANTHER" id="PTHR31911:SF1">
    <property type="entry name" value="FAMILY WITH SEQUENCE SIMILARITY 133 MEMBER B-RELATED"/>
    <property type="match status" value="1"/>
</dbReference>
<evidence type="ECO:0000256" key="2">
    <source>
        <dbReference type="SAM" id="MobiDB-lite"/>
    </source>
</evidence>
<gene>
    <name evidence="3" type="ORF">F443_05258</name>
</gene>
<evidence type="ECO:0000313" key="4">
    <source>
        <dbReference type="Proteomes" id="UP000018721"/>
    </source>
</evidence>
<dbReference type="OrthoDB" id="164904at2759"/>
<evidence type="ECO:0000256" key="1">
    <source>
        <dbReference type="ARBA" id="ARBA00009569"/>
    </source>
</evidence>
<feature type="compositionally biased region" description="Low complexity" evidence="2">
    <location>
        <begin position="102"/>
        <end position="116"/>
    </location>
</feature>
<dbReference type="InterPro" id="IPR026766">
    <property type="entry name" value="Fam133"/>
</dbReference>
<organism evidence="3 4">
    <name type="scientific">Phytophthora nicotianae P1569</name>
    <dbReference type="NCBI Taxonomy" id="1317065"/>
    <lineage>
        <taxon>Eukaryota</taxon>
        <taxon>Sar</taxon>
        <taxon>Stramenopiles</taxon>
        <taxon>Oomycota</taxon>
        <taxon>Peronosporomycetes</taxon>
        <taxon>Peronosporales</taxon>
        <taxon>Peronosporaceae</taxon>
        <taxon>Phytophthora</taxon>
    </lineage>
</organism>
<dbReference type="Proteomes" id="UP000018721">
    <property type="component" value="Unassembled WGS sequence"/>
</dbReference>
<dbReference type="AlphaFoldDB" id="V9FIT9"/>
<sequence>MSPYERILSHVNAPELRRTYHVVLQEEYSALDKTVSDAIAALVKVEVVSEAINQLEGINQLEQGKARSDTLGEVMDSTRRSWKQEETKQEKRKRDEMDDNNNDSSNNASSSSSTTNGDEVGDREEVNKHKKRKLEVESKQVMDKLTESTAAGDAKQSVYLSLAYEALTSLSKIVDNRLQFEKEGQWAKALSNLKLILIHLSSHDSHAADNPAAEVTARALEVTVAELRNLEMSLELAKEVRSLISAISVACSKNEGLRVIFHRVRAELESLKMDFPRSITEASRNRRAGLSVSAMALDDQLLFFQDLVVKIKTLSVSEKPTQIGEALNVVQHTMANDPNCARQVEVRNSAKVVKFWISGARCDNDLGDEYEKYAYNFADYGYKSSDIDHAEWQRLVDNLLLLLTSSKKREQFTAKTTKKMQDRLEAVLAEVEQWQDGISSLKQPKKTIQRFGQVICYQSKDWDPLADPNSRLCVYKLIRCIRLAKNKVRRGKYLKIVNKWKKMMDEHH</sequence>
<protein>
    <submittedName>
        <fullName evidence="3">Uncharacterized protein</fullName>
    </submittedName>
</protein>
<evidence type="ECO:0000313" key="3">
    <source>
        <dbReference type="EMBL" id="ETI51364.1"/>
    </source>
</evidence>